<organism evidence="1 2">
    <name type="scientific">Shewanella inventionis</name>
    <dbReference type="NCBI Taxonomy" id="1738770"/>
    <lineage>
        <taxon>Bacteria</taxon>
        <taxon>Pseudomonadati</taxon>
        <taxon>Pseudomonadota</taxon>
        <taxon>Gammaproteobacteria</taxon>
        <taxon>Alteromonadales</taxon>
        <taxon>Shewanellaceae</taxon>
        <taxon>Shewanella</taxon>
    </lineage>
</organism>
<reference evidence="2" key="1">
    <citation type="journal article" date="2019" name="Int. J. Syst. Evol. Microbiol.">
        <title>The Global Catalogue of Microorganisms (GCM) 10K type strain sequencing project: providing services to taxonomists for standard genome sequencing and annotation.</title>
        <authorList>
            <consortium name="The Broad Institute Genomics Platform"/>
            <consortium name="The Broad Institute Genome Sequencing Center for Infectious Disease"/>
            <person name="Wu L."/>
            <person name="Ma J."/>
        </authorList>
    </citation>
    <scope>NUCLEOTIDE SEQUENCE [LARGE SCALE GENOMIC DNA]</scope>
    <source>
        <strain evidence="2">CGMCC 1.15339</strain>
    </source>
</reference>
<proteinExistence type="predicted"/>
<accession>A0ABQ1IT94</accession>
<dbReference type="Proteomes" id="UP000617555">
    <property type="component" value="Unassembled WGS sequence"/>
</dbReference>
<dbReference type="Pfam" id="PF13689">
    <property type="entry name" value="DUF4154"/>
    <property type="match status" value="1"/>
</dbReference>
<name>A0ABQ1IT94_9GAMM</name>
<evidence type="ECO:0008006" key="3">
    <source>
        <dbReference type="Google" id="ProtNLM"/>
    </source>
</evidence>
<comment type="caution">
    <text evidence="1">The sequence shown here is derived from an EMBL/GenBank/DDBJ whole genome shotgun (WGS) entry which is preliminary data.</text>
</comment>
<keyword evidence="2" id="KW-1185">Reference proteome</keyword>
<evidence type="ECO:0000313" key="1">
    <source>
        <dbReference type="EMBL" id="GGB51978.1"/>
    </source>
</evidence>
<gene>
    <name evidence="1" type="ORF">GCM10011607_10580</name>
</gene>
<protein>
    <recommendedName>
        <fullName evidence="3">YfiR family protein</fullName>
    </recommendedName>
</protein>
<evidence type="ECO:0000313" key="2">
    <source>
        <dbReference type="Proteomes" id="UP000617555"/>
    </source>
</evidence>
<dbReference type="EMBL" id="BMII01000007">
    <property type="protein sequence ID" value="GGB51978.1"/>
    <property type="molecule type" value="Genomic_DNA"/>
</dbReference>
<dbReference type="RefSeq" id="WP_223417405.1">
    <property type="nucleotide sequence ID" value="NZ_BMII01000007.1"/>
</dbReference>
<sequence>MAEDALSLKAAFTYNFAKFTHWPQPRVAQQSAWKICFFGKQYRDSFMSLSKKQIENQFILPIELTETNQVEQCDVIFIDSNYRELTRRLFLAVDDKPILTVSDISGFTAQGGMIEIVEQDQRLYFKVNTQVLEKSGLNISSQVLKLALEVKR</sequence>
<dbReference type="InterPro" id="IPR025293">
    <property type="entry name" value="YfiR/HmsC-like"/>
</dbReference>